<dbReference type="RefSeq" id="WP_132115561.1">
    <property type="nucleotide sequence ID" value="NZ_SMJU01000003.1"/>
</dbReference>
<dbReference type="PRINTS" id="PR01341">
    <property type="entry name" value="SALSPVBPROT"/>
</dbReference>
<dbReference type="Pfam" id="PF12256">
    <property type="entry name" value="TcdB_toxin_midN"/>
    <property type="match status" value="1"/>
</dbReference>
<accession>A0A4R4KLB1</accession>
<reference evidence="7 8" key="1">
    <citation type="submission" date="2019-02" db="EMBL/GenBank/DDBJ databases">
        <title>Arundinibacter roseus gen. nov., sp. nov., a new member of the family Cytophagaceae.</title>
        <authorList>
            <person name="Szuroczki S."/>
            <person name="Khayer B."/>
            <person name="Sproer C."/>
            <person name="Toumi M."/>
            <person name="Szabo A."/>
            <person name="Felfoldi T."/>
            <person name="Schumann P."/>
            <person name="Toth E."/>
        </authorList>
    </citation>
    <scope>NUCLEOTIDE SEQUENCE [LARGE SCALE GENOMIC DNA]</scope>
    <source>
        <strain evidence="7 8">DMA-k-7a</strain>
    </source>
</reference>
<dbReference type="SUPFAM" id="SSF69318">
    <property type="entry name" value="Integrin alpha N-terminal domain"/>
    <property type="match status" value="1"/>
</dbReference>
<feature type="domain" description="Insecticide toxin TcdB middle/N-terminal" evidence="6">
    <location>
        <begin position="716"/>
        <end position="847"/>
    </location>
</feature>
<organism evidence="7 8">
    <name type="scientific">Arundinibacter roseus</name>
    <dbReference type="NCBI Taxonomy" id="2070510"/>
    <lineage>
        <taxon>Bacteria</taxon>
        <taxon>Pseudomonadati</taxon>
        <taxon>Bacteroidota</taxon>
        <taxon>Cytophagia</taxon>
        <taxon>Cytophagales</taxon>
        <taxon>Spirosomataceae</taxon>
        <taxon>Arundinibacter</taxon>
    </lineage>
</organism>
<evidence type="ECO:0000256" key="3">
    <source>
        <dbReference type="ARBA" id="ARBA00023026"/>
    </source>
</evidence>
<dbReference type="Pfam" id="PF03534">
    <property type="entry name" value="SpvB"/>
    <property type="match status" value="1"/>
</dbReference>
<evidence type="ECO:0000256" key="1">
    <source>
        <dbReference type="ARBA" id="ARBA00004613"/>
    </source>
</evidence>
<feature type="domain" description="Insecticide toxin TcdB middle/C-terminal" evidence="5">
    <location>
        <begin position="945"/>
        <end position="1086"/>
    </location>
</feature>
<comment type="caution">
    <text evidence="7">The sequence shown here is derived from an EMBL/GenBank/DDBJ whole genome shotgun (WGS) entry which is preliminary data.</text>
</comment>
<dbReference type="Proteomes" id="UP000295706">
    <property type="component" value="Unassembled WGS sequence"/>
</dbReference>
<dbReference type="Gene3D" id="2.180.10.10">
    <property type="entry name" value="RHS repeat-associated core"/>
    <property type="match status" value="1"/>
</dbReference>
<keyword evidence="2" id="KW-0964">Secreted</keyword>
<evidence type="ECO:0000313" key="7">
    <source>
        <dbReference type="EMBL" id="TDB67509.1"/>
    </source>
</evidence>
<dbReference type="InterPro" id="IPR022385">
    <property type="entry name" value="Rhs_assc_core"/>
</dbReference>
<dbReference type="PANTHER" id="PTHR32305:SF15">
    <property type="entry name" value="PROTEIN RHSA-RELATED"/>
    <property type="match status" value="1"/>
</dbReference>
<gene>
    <name evidence="7" type="ORF">EZE20_06075</name>
</gene>
<dbReference type="InterPro" id="IPR022045">
    <property type="entry name" value="TcdB_toxin_mid/N"/>
</dbReference>
<feature type="region of interest" description="Disordered" evidence="4">
    <location>
        <begin position="1"/>
        <end position="40"/>
    </location>
</feature>
<comment type="subcellular location">
    <subcellularLocation>
        <location evidence="1">Secreted</location>
    </subcellularLocation>
</comment>
<dbReference type="OrthoDB" id="9765204at2"/>
<dbReference type="PANTHER" id="PTHR32305">
    <property type="match status" value="1"/>
</dbReference>
<dbReference type="Pfam" id="PF12255">
    <property type="entry name" value="TcdB_toxin_midC"/>
    <property type="match status" value="1"/>
</dbReference>
<keyword evidence="8" id="KW-1185">Reference proteome</keyword>
<feature type="compositionally biased region" description="Polar residues" evidence="4">
    <location>
        <begin position="28"/>
        <end position="39"/>
    </location>
</feature>
<dbReference type="InterPro" id="IPR050708">
    <property type="entry name" value="T6SS_VgrG/RHS"/>
</dbReference>
<name>A0A4R4KLB1_9BACT</name>
<dbReference type="GO" id="GO:0005576">
    <property type="term" value="C:extracellular region"/>
    <property type="evidence" value="ECO:0007669"/>
    <property type="project" value="UniProtKB-SubCell"/>
</dbReference>
<dbReference type="InterPro" id="IPR028994">
    <property type="entry name" value="Integrin_alpha_N"/>
</dbReference>
<dbReference type="EMBL" id="SMJU01000003">
    <property type="protein sequence ID" value="TDB67509.1"/>
    <property type="molecule type" value="Genomic_DNA"/>
</dbReference>
<evidence type="ECO:0000256" key="2">
    <source>
        <dbReference type="ARBA" id="ARBA00022525"/>
    </source>
</evidence>
<proteinExistence type="predicted"/>
<dbReference type="InterPro" id="IPR003284">
    <property type="entry name" value="Sal_SpvB"/>
</dbReference>
<dbReference type="GO" id="GO:0005737">
    <property type="term" value="C:cytoplasm"/>
    <property type="evidence" value="ECO:0007669"/>
    <property type="project" value="InterPro"/>
</dbReference>
<dbReference type="NCBIfam" id="TIGR03696">
    <property type="entry name" value="Rhs_assc_core"/>
    <property type="match status" value="1"/>
</dbReference>
<dbReference type="InterPro" id="IPR022044">
    <property type="entry name" value="TcdB_toxin_mid/C"/>
</dbReference>
<keyword evidence="3" id="KW-0843">Virulence</keyword>
<evidence type="ECO:0000256" key="4">
    <source>
        <dbReference type="SAM" id="MobiDB-lite"/>
    </source>
</evidence>
<sequence>MNSNSQSRQGGKPELPDIQEHTAIGTLTKESPTESNQISIPKIELPKGGGAIKGIDEKFKVNAANGTASLGVPLPITSGRQGFSPSLNLSYSSGGGNGPFGLGWSLDLPQISRKTDQGIPRYSGEDVFTMSGAEDLVPYLLEDNLGNWTTDRQQAGTYTVTRYRPRITSDHSRIELIEHAAHQSYWRVTSAANVVTIFGRSPQCRIADPVDGRKIFTWLPEFSYDDKGNWMRYSYKEEDLMLVADTVQEKHRRSGLERFTNRYLKRVRYGNALPYTPDPSLPYDPSAPTDDTCYFELILDYGEHDTEVPLPSEVPNQPWPVRQDAFSSYRSGFEIRTYRLCRNILMFHHFPQEQNQDGSDFGVNYLVRSLAFSYVPSSINDSGAAEVNYLAQITGHGFVRKGDGTYSKKSLPALTMEYRHLQWNTDIKQASQNDLENLPEGLSGQYQFVDLYGEGISGLLTEQGNGWYYKNNLGDIDDDGEVQFGSMQPVLSKPNFTGLGSAIALADLDADGLKEMVIQGGGVQGFYSMGTGGEWQDFTSFQHLPNLDISDPNVRLLDLTGDGKPDLVMTEERVITYYQSKGKLGYEAHARALKALDEERGPALVFADDHNKVMLADMSGDGLTDIVRIRNGEVCYWPNKGYGRFGAKVTMGNVPRFDLPDRFNSLHLHLTDISGTGASDIIYTGDGHFKAYINMGGNALSDVQVIEPFFPIDDMVNLQTVDLLGTGTSCLVWSSGLPGDRTYPLRYIDLMGSRKPHVLTAYENSMGMRTSLDYRSSTHFYLTDKLAGYPWITKLPFPVQVVERSTVEDAVTNTQFSTRYTYHHGFYDHEEREFRGFGRVDQYDTEQYLTWKDENEDSAFELSEETFQPPVLTRTWYHTGAFFRKNLVLNHFKSEYWPARYENIFPGELGVLYEPELPDAILTSSPSILDPNVLDWLTAGEYREASRACKGMVLRTEVFDLKAVDSQNPTDDERRQQLKPYTVAAHNCRILLQQPQRENEHACFQVLESEAFTLSYEKDISDPRISHSLMIETDRYGNVLHSASVAYNRLNPDLSLPQKVQQEQAKIYITFTRNKYTNDVLSGNSYRLRMPCEAETFELRNIPKSGQFYTLSDFDDALAAATTEIPYVQPHTNAAERRKIEHSHNLFLKDDLSGALNPGELESLGLAYESYALAYTPAMLSQLFPAGFLPNNILATDGFFVHFNGDSAWWVPSGTARYLLAGEGVNDAAARFFSPMAYRDPAGSQVQVTYYKTYYFFTQSSTDALGNTITAERFNFRTLSPVTIRDANDTLSTAISDELGMVKATALLGKDLDGDGTPESQLADSLSGLNEWTDDEEPAIQNFFQLTDADAIDVAARNFLRQATSRYVYDLHAWTTHQKPSVTCGIMRETHHADLTAGQESALQIAFEYTSGMGQVAMVKSKAEPGLAKTTTLHPDGTYTVAELDTSPAIRWLGNGRTVLNNKGNMVKQYQPYFSVTPAYEDAPELVETGETFIIYYDSLGRHISTIFPDDTLQEIHFDAWKKEIWDQNDMALQSPWYNDRINRLIDSQLTADGKDPAKEQTAAAKTAAHDATPSVVHFDSLGRPVLTVAHNKRHDNSDEFIQTSIDLDLEGNAQLVTDARGNTVMNYQYNMLGTRVYSNSMDAGERWQFANALGKLLISRDARNHTVAISYDALHRETQKRVTGGDGVLLNHVFERLIYGENQANDKALNLRGKVWHHYDTAGKVESVAFDLKGNLRHQFRKLNQDYKAVPDWSGANPDASLQAGSGSETRMTYDALNRIRTQTHPDGSTVTHGYNAAGLLDRVDVTRNGTTEEYVKNIDYNEKGQRRSITYGNDIRTTYTYDRETFRLLTIISRRQNNELLQELHYTYDAVGNITETEDRAIPTRFFANQLIAPRNRYTYDAVYRLTEAQGKEHVAQVNHSTCDNWKDLPFLKKYSPNDDMQWRNYTQTYRYDLVGNILEMRHLATNGNWTRTYTYEATTNRLIQTQVGGQTYTYAHHPAHGFLTSLPHLQNMSWNFRDELSGTTTQRICTGTEPETTFYVYNGAGKRVRKITENQGAGGNPPTVKEERLYLGDVEIYTKISGNYSGLIRTTLHISDNQGRIAMIDSRNGIDDGTDTVTVRYQLGNRSNSAHLELDGTGAVISYEEYHPYGTTAYQAVSATIRAAAKRYRYTGMERDEETGLSYHNARYYMPWLGRWLKPDPVGMAAGVNFYSYVNNNPVKLIDPNGTDDDEGWGWGTYLAIGAVVAVGVVATIATAGVAGPAFAAAGSAIAAGAGASAATAATVGTVTAVVAGGAAAGAVGNVAATATSNALFDREDSLGDAAISGAAAGVITAGAGAAIGAAARGAGTAARAAQTAGTASRTQRAVATVATAAESSTAARTALRATRGATLGAVGGATAEATRQVSAGESLDAGRIGTAMAAGAVLGGVLDPAISATSLPGTMAQATQRASGAGTRAGISLRSSVQTARARASGENYLITRHGDVSGREVVSVATPEGPKAFYNRTGGGGTNSGGAKAGDWAPFEGFSQRDGVFEYNGNMYRVPNEWFIKHRISAGLDESSPLYRFGSDQNISTSKWLLNQNIPKSTTSRSGAEVNPELQAAGIEIPVLNFINVNF</sequence>
<protein>
    <submittedName>
        <fullName evidence="7">Insecticidal toxin complex protein</fullName>
    </submittedName>
</protein>
<evidence type="ECO:0000259" key="6">
    <source>
        <dbReference type="Pfam" id="PF12256"/>
    </source>
</evidence>
<evidence type="ECO:0000259" key="5">
    <source>
        <dbReference type="Pfam" id="PF12255"/>
    </source>
</evidence>
<evidence type="ECO:0000313" key="8">
    <source>
        <dbReference type="Proteomes" id="UP000295706"/>
    </source>
</evidence>